<dbReference type="EMBL" id="QMBP01000006">
    <property type="protein sequence ID" value="RAZ90183.1"/>
    <property type="molecule type" value="Genomic_DNA"/>
</dbReference>
<protein>
    <submittedName>
        <fullName evidence="1">Uncharacterized protein</fullName>
    </submittedName>
</protein>
<keyword evidence="2" id="KW-1185">Reference proteome</keyword>
<reference evidence="1 2" key="2">
    <citation type="submission" date="2018-07" db="EMBL/GenBank/DDBJ databases">
        <title>Diversity of Mesorhizobium strains in Brazil.</title>
        <authorList>
            <person name="Helene L.C.F."/>
            <person name="Dall'Agnol R."/>
            <person name="Delamuta J.R.M."/>
            <person name="Hungria M."/>
        </authorList>
    </citation>
    <scope>NUCLEOTIDE SEQUENCE [LARGE SCALE GENOMIC DNA]</scope>
    <source>
        <strain evidence="1 2">AC99b</strain>
    </source>
</reference>
<evidence type="ECO:0000313" key="1">
    <source>
        <dbReference type="EMBL" id="RAZ90183.1"/>
    </source>
</evidence>
<reference evidence="2" key="1">
    <citation type="submission" date="2018-06" db="EMBL/GenBank/DDBJ databases">
        <authorList>
            <person name="Helene L.C."/>
            <person name="Dall'Agnol R."/>
            <person name="Delamuta J.R."/>
            <person name="Hungria M."/>
        </authorList>
    </citation>
    <scope>NUCLEOTIDE SEQUENCE [LARGE SCALE GENOMIC DNA]</scope>
    <source>
        <strain evidence="2">AC99b</strain>
    </source>
</reference>
<proteinExistence type="predicted"/>
<name>A0A330HPV5_9HYPH</name>
<dbReference type="Proteomes" id="UP000251558">
    <property type="component" value="Unassembled WGS sequence"/>
</dbReference>
<evidence type="ECO:0000313" key="2">
    <source>
        <dbReference type="Proteomes" id="UP000251558"/>
    </source>
</evidence>
<gene>
    <name evidence="1" type="ORF">DPM33_15265</name>
</gene>
<comment type="caution">
    <text evidence="1">The sequence shown here is derived from an EMBL/GenBank/DDBJ whole genome shotgun (WGS) entry which is preliminary data.</text>
</comment>
<organism evidence="1 2">
    <name type="scientific">Mesorhizobium hawassense</name>
    <dbReference type="NCBI Taxonomy" id="1209954"/>
    <lineage>
        <taxon>Bacteria</taxon>
        <taxon>Pseudomonadati</taxon>
        <taxon>Pseudomonadota</taxon>
        <taxon>Alphaproteobacteria</taxon>
        <taxon>Hyphomicrobiales</taxon>
        <taxon>Phyllobacteriaceae</taxon>
        <taxon>Mesorhizobium</taxon>
    </lineage>
</organism>
<sequence>MEDIEAAPGCLAAHKLHQACAWGSSGDELMSEAVIDKCKAGFFDQLTRKQRRLYEKRLGACSERYPVTELGGSIQIYLSSMCDEDLAATYFEVAKHGRISGTPRWKVPDVPE</sequence>
<dbReference type="AlphaFoldDB" id="A0A330HPV5"/>
<accession>A0A330HPV5</accession>